<dbReference type="HOGENOM" id="CLU_2845626_0_0_9"/>
<dbReference type="OrthoDB" id="4030632at2"/>
<evidence type="ECO:0000313" key="1">
    <source>
        <dbReference type="EMBL" id="AIQ57297.1"/>
    </source>
</evidence>
<accession>A0A089L909</accession>
<dbReference type="KEGG" id="pbd:PBOR_10415"/>
<organism evidence="1 2">
    <name type="scientific">Paenibacillus borealis</name>
    <dbReference type="NCBI Taxonomy" id="160799"/>
    <lineage>
        <taxon>Bacteria</taxon>
        <taxon>Bacillati</taxon>
        <taxon>Bacillota</taxon>
        <taxon>Bacilli</taxon>
        <taxon>Bacillales</taxon>
        <taxon>Paenibacillaceae</taxon>
        <taxon>Paenibacillus</taxon>
    </lineage>
</organism>
<proteinExistence type="predicted"/>
<keyword evidence="2" id="KW-1185">Reference proteome</keyword>
<name>A0A089L909_PAEBO</name>
<evidence type="ECO:0008006" key="3">
    <source>
        <dbReference type="Google" id="ProtNLM"/>
    </source>
</evidence>
<dbReference type="RefSeq" id="WP_042211545.1">
    <property type="nucleotide sequence ID" value="NZ_CP009285.1"/>
</dbReference>
<protein>
    <recommendedName>
        <fullName evidence="3">Aminoglycoside phosphotransferase</fullName>
    </recommendedName>
</protein>
<gene>
    <name evidence="1" type="ORF">PBOR_10415</name>
</gene>
<sequence length="65" mass="7371">MIPESIRQQVFTELCCPPEAVKPLGGYNDNVFELERAGAENIVVKILDHTVVPKEHTLPELEWLN</sequence>
<dbReference type="AlphaFoldDB" id="A0A089L909"/>
<evidence type="ECO:0000313" key="2">
    <source>
        <dbReference type="Proteomes" id="UP000029518"/>
    </source>
</evidence>
<reference evidence="1" key="1">
    <citation type="submission" date="2014-08" db="EMBL/GenBank/DDBJ databases">
        <title>Comparative genomics of the Paenibacillus odorifer group.</title>
        <authorList>
            <person name="den Bakker H.C."/>
            <person name="Tsai Y.-C.Y.-C."/>
            <person name="Martin N."/>
            <person name="Korlach J."/>
            <person name="Wiedmann M."/>
        </authorList>
    </citation>
    <scope>NUCLEOTIDE SEQUENCE [LARGE SCALE GENOMIC DNA]</scope>
    <source>
        <strain evidence="1">DSM 13188</strain>
    </source>
</reference>
<dbReference type="Proteomes" id="UP000029518">
    <property type="component" value="Chromosome"/>
</dbReference>
<dbReference type="EMBL" id="CP009285">
    <property type="protein sequence ID" value="AIQ57297.1"/>
    <property type="molecule type" value="Genomic_DNA"/>
</dbReference>